<proteinExistence type="inferred from homology"/>
<keyword evidence="3" id="KW-0436">Ligase</keyword>
<dbReference type="SMART" id="SM01230">
    <property type="entry name" value="Gln-synt_C"/>
    <property type="match status" value="1"/>
</dbReference>
<keyword evidence="4" id="KW-0547">Nucleotide-binding</keyword>
<protein>
    <recommendedName>
        <fullName evidence="2">Glutamine synthetase</fullName>
    </recommendedName>
</protein>
<dbReference type="Pfam" id="PF00120">
    <property type="entry name" value="Gln-synt_C"/>
    <property type="match status" value="1"/>
</dbReference>
<dbReference type="Proteomes" id="UP000015441">
    <property type="component" value="Unassembled WGS sequence"/>
</dbReference>
<organism evidence="9 10">
    <name type="scientific">Blumeria graminis f. sp. hordei (strain DH14)</name>
    <name type="common">Barley powdery mildew</name>
    <name type="synonym">Oidium monilioides f. sp. hordei</name>
    <dbReference type="NCBI Taxonomy" id="546991"/>
    <lineage>
        <taxon>Eukaryota</taxon>
        <taxon>Fungi</taxon>
        <taxon>Dikarya</taxon>
        <taxon>Ascomycota</taxon>
        <taxon>Pezizomycotina</taxon>
        <taxon>Leotiomycetes</taxon>
        <taxon>Erysiphales</taxon>
        <taxon>Erysiphaceae</taxon>
        <taxon>Blumeria</taxon>
        <taxon>Blumeria hordei</taxon>
    </lineage>
</organism>
<dbReference type="AlphaFoldDB" id="N1JNN8"/>
<dbReference type="GO" id="GO:0006542">
    <property type="term" value="P:glutamine biosynthetic process"/>
    <property type="evidence" value="ECO:0007669"/>
    <property type="project" value="InterPro"/>
</dbReference>
<evidence type="ECO:0000313" key="10">
    <source>
        <dbReference type="Proteomes" id="UP000015441"/>
    </source>
</evidence>
<evidence type="ECO:0000256" key="5">
    <source>
        <dbReference type="ARBA" id="ARBA00022840"/>
    </source>
</evidence>
<evidence type="ECO:0000256" key="6">
    <source>
        <dbReference type="PROSITE-ProRule" id="PRU01331"/>
    </source>
</evidence>
<dbReference type="InterPro" id="IPR008146">
    <property type="entry name" value="Gln_synth_cat_dom"/>
</dbReference>
<sequence length="487" mass="54107">MSQVDVENITVEALPKLLETDSRVKVAGIDADGILRGKVISKDKFLGVAADGFGFCSVLFGWDMHDRMYSKELKICSARNGCNDILARPDLSTFRRIPWEDNIPFFLVTFIDPVTVKPIIACPRGLLKCTINNLKTQGIQAMAGVEIEFSQFKLPSEISGAQSKNVSIASFLKDHNINALEPLTDGMFGYSLTRMAQNKEYFYSIFDTCEKFRCGIESWHTESGPGVFEAALKFSEIQQMADKATLFKYLVKSIAIPYGITPCFMAKPRQGMLGNSGHIHISLIDNNGNNLFARAARDEGAKYQDIAHLSDLGRQFLAGILDGLTDIMPMLAPNINSYKRLVENFWAPVTVSWGLEHRAASIRVIAPPTSKSGATRIEVRVPGADINPSYALAAILALGWRGVEKKLEISIPPLQTGLNVGETSDSGIRLAKSLREATEIFMRPESIAREVFGNDFVDHYGGTRENEYRLWDEAVTDWETQRYIETV</sequence>
<dbReference type="GO" id="GO:0004356">
    <property type="term" value="F:glutamine synthetase activity"/>
    <property type="evidence" value="ECO:0007669"/>
    <property type="project" value="InterPro"/>
</dbReference>
<dbReference type="InParanoid" id="N1JNN8"/>
<comment type="caution">
    <text evidence="9">The sequence shown here is derived from an EMBL/GenBank/DDBJ whole genome shotgun (WGS) entry which is preliminary data.</text>
</comment>
<dbReference type="SUPFAM" id="SSF54368">
    <property type="entry name" value="Glutamine synthetase, N-terminal domain"/>
    <property type="match status" value="1"/>
</dbReference>
<evidence type="ECO:0000256" key="7">
    <source>
        <dbReference type="RuleBase" id="RU000384"/>
    </source>
</evidence>
<dbReference type="GO" id="GO:0005524">
    <property type="term" value="F:ATP binding"/>
    <property type="evidence" value="ECO:0007669"/>
    <property type="project" value="UniProtKB-KW"/>
</dbReference>
<dbReference type="InterPro" id="IPR014746">
    <property type="entry name" value="Gln_synth/guanido_kin_cat_dom"/>
</dbReference>
<dbReference type="PROSITE" id="PS51987">
    <property type="entry name" value="GS_CATALYTIC"/>
    <property type="match status" value="1"/>
</dbReference>
<dbReference type="STRING" id="546991.N1JNN8"/>
<evidence type="ECO:0000256" key="3">
    <source>
        <dbReference type="ARBA" id="ARBA00022598"/>
    </source>
</evidence>
<comment type="similarity">
    <text evidence="1 6 7">Belongs to the glutamine synthetase family.</text>
</comment>
<name>N1JNN8_BLUG1</name>
<dbReference type="Gene3D" id="3.30.590.10">
    <property type="entry name" value="Glutamine synthetase/guanido kinase, catalytic domain"/>
    <property type="match status" value="1"/>
</dbReference>
<dbReference type="eggNOG" id="KOG0683">
    <property type="taxonomic scope" value="Eukaryota"/>
</dbReference>
<dbReference type="FunFam" id="3.10.20.70:FF:000013">
    <property type="entry name" value="Glutamine synthetase bacteria"/>
    <property type="match status" value="1"/>
</dbReference>
<gene>
    <name evidence="9" type="ORF">BGHDH14_bgh00038</name>
</gene>
<dbReference type="Gene3D" id="3.10.20.70">
    <property type="entry name" value="Glutamine synthetase, N-terminal domain"/>
    <property type="match status" value="1"/>
</dbReference>
<evidence type="ECO:0000256" key="4">
    <source>
        <dbReference type="ARBA" id="ARBA00022741"/>
    </source>
</evidence>
<dbReference type="HOGENOM" id="CLU_017290_0_1_1"/>
<dbReference type="GO" id="GO:0006576">
    <property type="term" value="P:biogenic amine metabolic process"/>
    <property type="evidence" value="ECO:0007669"/>
    <property type="project" value="UniProtKB-ARBA"/>
</dbReference>
<evidence type="ECO:0000313" key="9">
    <source>
        <dbReference type="EMBL" id="CCU82270.1"/>
    </source>
</evidence>
<keyword evidence="5" id="KW-0067">ATP-binding</keyword>
<reference evidence="9 10" key="1">
    <citation type="journal article" date="2010" name="Science">
        <title>Genome expansion and gene loss in powdery mildew fungi reveal tradeoffs in extreme parasitism.</title>
        <authorList>
            <person name="Spanu P.D."/>
            <person name="Abbott J.C."/>
            <person name="Amselem J."/>
            <person name="Burgis T.A."/>
            <person name="Soanes D.M."/>
            <person name="Stueber K."/>
            <person name="Ver Loren van Themaat E."/>
            <person name="Brown J.K.M."/>
            <person name="Butcher S.A."/>
            <person name="Gurr S.J."/>
            <person name="Lebrun M.-H."/>
            <person name="Ridout C.J."/>
            <person name="Schulze-Lefert P."/>
            <person name="Talbot N.J."/>
            <person name="Ahmadinejad N."/>
            <person name="Ametz C."/>
            <person name="Barton G.R."/>
            <person name="Benjdia M."/>
            <person name="Bidzinski P."/>
            <person name="Bindschedler L.V."/>
            <person name="Both M."/>
            <person name="Brewer M.T."/>
            <person name="Cadle-Davidson L."/>
            <person name="Cadle-Davidson M.M."/>
            <person name="Collemare J."/>
            <person name="Cramer R."/>
            <person name="Frenkel O."/>
            <person name="Godfrey D."/>
            <person name="Harriman J."/>
            <person name="Hoede C."/>
            <person name="King B.C."/>
            <person name="Klages S."/>
            <person name="Kleemann J."/>
            <person name="Knoll D."/>
            <person name="Koti P.S."/>
            <person name="Kreplak J."/>
            <person name="Lopez-Ruiz F.J."/>
            <person name="Lu X."/>
            <person name="Maekawa T."/>
            <person name="Mahanil S."/>
            <person name="Micali C."/>
            <person name="Milgroom M.G."/>
            <person name="Montana G."/>
            <person name="Noir S."/>
            <person name="O'Connell R.J."/>
            <person name="Oberhaensli S."/>
            <person name="Parlange F."/>
            <person name="Pedersen C."/>
            <person name="Quesneville H."/>
            <person name="Reinhardt R."/>
            <person name="Rott M."/>
            <person name="Sacristan S."/>
            <person name="Schmidt S.M."/>
            <person name="Schoen M."/>
            <person name="Skamnioti P."/>
            <person name="Sommer H."/>
            <person name="Stephens A."/>
            <person name="Takahara H."/>
            <person name="Thordal-Christensen H."/>
            <person name="Vigouroux M."/>
            <person name="Wessling R."/>
            <person name="Wicker T."/>
            <person name="Panstruga R."/>
        </authorList>
    </citation>
    <scope>NUCLEOTIDE SEQUENCE [LARGE SCALE GENOMIC DNA]</scope>
    <source>
        <strain evidence="9">DH14</strain>
    </source>
</reference>
<dbReference type="PANTHER" id="PTHR43785">
    <property type="entry name" value="GAMMA-GLUTAMYLPUTRESCINE SYNTHETASE"/>
    <property type="match status" value="1"/>
</dbReference>
<dbReference type="InterPro" id="IPR036651">
    <property type="entry name" value="Gln_synt_N_sf"/>
</dbReference>
<feature type="domain" description="GS catalytic" evidence="8">
    <location>
        <begin position="123"/>
        <end position="487"/>
    </location>
</feature>
<keyword evidence="10" id="KW-1185">Reference proteome</keyword>
<evidence type="ECO:0000256" key="1">
    <source>
        <dbReference type="ARBA" id="ARBA00009897"/>
    </source>
</evidence>
<accession>N1JNN8</accession>
<dbReference type="OrthoDB" id="77835at2759"/>
<evidence type="ECO:0000256" key="2">
    <source>
        <dbReference type="ARBA" id="ARBA00021364"/>
    </source>
</evidence>
<dbReference type="PANTHER" id="PTHR43785:SF12">
    <property type="entry name" value="TYPE-1 GLUTAMINE SYNTHETASE 2"/>
    <property type="match status" value="1"/>
</dbReference>
<evidence type="ECO:0000259" key="8">
    <source>
        <dbReference type="PROSITE" id="PS51987"/>
    </source>
</evidence>
<dbReference type="EMBL" id="CAUH01006099">
    <property type="protein sequence ID" value="CCU82270.1"/>
    <property type="molecule type" value="Genomic_DNA"/>
</dbReference>
<dbReference type="FunFam" id="3.30.590.10:FF:000005">
    <property type="entry name" value="Probable glutamine synthetase"/>
    <property type="match status" value="1"/>
</dbReference>
<dbReference type="SUPFAM" id="SSF55931">
    <property type="entry name" value="Glutamine synthetase/guanido kinase"/>
    <property type="match status" value="1"/>
</dbReference>